<keyword evidence="1" id="KW-1133">Transmembrane helix</keyword>
<reference evidence="2 3" key="1">
    <citation type="submission" date="2019-09" db="EMBL/GenBank/DDBJ databases">
        <title>A chromosome-level genome assembly of the Chinese tupelo Nyssa sinensis.</title>
        <authorList>
            <person name="Yang X."/>
            <person name="Kang M."/>
            <person name="Yang Y."/>
            <person name="Xiong H."/>
            <person name="Wang M."/>
            <person name="Zhang Z."/>
            <person name="Wang Z."/>
            <person name="Wu H."/>
            <person name="Ma T."/>
            <person name="Liu J."/>
            <person name="Xi Z."/>
        </authorList>
    </citation>
    <scope>NUCLEOTIDE SEQUENCE [LARGE SCALE GENOMIC DNA]</scope>
    <source>
        <strain evidence="2">J267</strain>
        <tissue evidence="2">Leaf</tissue>
    </source>
</reference>
<dbReference type="Proteomes" id="UP000325577">
    <property type="component" value="Linkage Group LG5"/>
</dbReference>
<accession>A0A5J4ZWQ8</accession>
<evidence type="ECO:0000313" key="3">
    <source>
        <dbReference type="Proteomes" id="UP000325577"/>
    </source>
</evidence>
<evidence type="ECO:0000256" key="1">
    <source>
        <dbReference type="SAM" id="Phobius"/>
    </source>
</evidence>
<sequence length="186" mass="21729">MYPDYDFRNGSRQMKTVPCWTPCTRLWMRGSVKLKRVVSFRFYCISNLVTDGFPTDELDYDEDEEIFDGMDILSIPFCKPKIPKFHLVRSQTFRDEENSANMADANLSILKERIEEVRKKERLATGCRLQNGWTYKSGYDSKHKRQAMLSESIELVGLVSTALGFVFLCGSFFIFLVSFIVHMRTW</sequence>
<dbReference type="EMBL" id="CM018048">
    <property type="protein sequence ID" value="KAA8521541.1"/>
    <property type="molecule type" value="Genomic_DNA"/>
</dbReference>
<proteinExistence type="predicted"/>
<dbReference type="AlphaFoldDB" id="A0A5J4ZWQ8"/>
<dbReference type="PANTHER" id="PTHR38225">
    <property type="entry name" value="PROTEIN, PUTATIVE-RELATED"/>
    <property type="match status" value="1"/>
</dbReference>
<protein>
    <submittedName>
        <fullName evidence="2">Uncharacterized protein</fullName>
    </submittedName>
</protein>
<dbReference type="PANTHER" id="PTHR38225:SF3">
    <property type="entry name" value="RX N-TERMINAL DOMAIN-CONTAINING PROTEIN"/>
    <property type="match status" value="1"/>
</dbReference>
<keyword evidence="1" id="KW-0472">Membrane</keyword>
<evidence type="ECO:0000313" key="2">
    <source>
        <dbReference type="EMBL" id="KAA8521541.1"/>
    </source>
</evidence>
<name>A0A5J4ZWQ8_9ASTE</name>
<gene>
    <name evidence="2" type="ORF">F0562_012214</name>
</gene>
<feature type="transmembrane region" description="Helical" evidence="1">
    <location>
        <begin position="155"/>
        <end position="181"/>
    </location>
</feature>
<keyword evidence="1" id="KW-0812">Transmembrane</keyword>
<organism evidence="2 3">
    <name type="scientific">Nyssa sinensis</name>
    <dbReference type="NCBI Taxonomy" id="561372"/>
    <lineage>
        <taxon>Eukaryota</taxon>
        <taxon>Viridiplantae</taxon>
        <taxon>Streptophyta</taxon>
        <taxon>Embryophyta</taxon>
        <taxon>Tracheophyta</taxon>
        <taxon>Spermatophyta</taxon>
        <taxon>Magnoliopsida</taxon>
        <taxon>eudicotyledons</taxon>
        <taxon>Gunneridae</taxon>
        <taxon>Pentapetalae</taxon>
        <taxon>asterids</taxon>
        <taxon>Cornales</taxon>
        <taxon>Nyssaceae</taxon>
        <taxon>Nyssa</taxon>
    </lineage>
</organism>
<keyword evidence="3" id="KW-1185">Reference proteome</keyword>
<dbReference type="OrthoDB" id="1667576at2759"/>